<protein>
    <submittedName>
        <fullName evidence="1">Uncharacterized protein</fullName>
    </submittedName>
</protein>
<evidence type="ECO:0000313" key="2">
    <source>
        <dbReference type="Proteomes" id="UP000664698"/>
    </source>
</evidence>
<sequence>ETVSIAAAAADSDGTVAKVEFYNGTSLLSTDTSAPYSYSWSNVSAGEYSITAKATDNKGAVTSSEAVKITV</sequence>
<name>A0ABS3BXD3_9BACT</name>
<dbReference type="Gene3D" id="2.60.40.10">
    <property type="entry name" value="Immunoglobulins"/>
    <property type="match status" value="1"/>
</dbReference>
<comment type="caution">
    <text evidence="1">The sequence shown here is derived from an EMBL/GenBank/DDBJ whole genome shotgun (WGS) entry which is preliminary data.</text>
</comment>
<feature type="non-terminal residue" evidence="1">
    <location>
        <position position="71"/>
    </location>
</feature>
<dbReference type="InterPro" id="IPR013783">
    <property type="entry name" value="Ig-like_fold"/>
</dbReference>
<proteinExistence type="predicted"/>
<dbReference type="Proteomes" id="UP000664698">
    <property type="component" value="Unassembled WGS sequence"/>
</dbReference>
<feature type="non-terminal residue" evidence="1">
    <location>
        <position position="1"/>
    </location>
</feature>
<dbReference type="SUPFAM" id="SSF49299">
    <property type="entry name" value="PKD domain"/>
    <property type="match status" value="1"/>
</dbReference>
<keyword evidence="2" id="KW-1185">Reference proteome</keyword>
<organism evidence="1 2">
    <name type="scientific">Algoriphagus aestuariicola</name>
    <dbReference type="NCBI Taxonomy" id="1852016"/>
    <lineage>
        <taxon>Bacteria</taxon>
        <taxon>Pseudomonadati</taxon>
        <taxon>Bacteroidota</taxon>
        <taxon>Cytophagia</taxon>
        <taxon>Cytophagales</taxon>
        <taxon>Cyclobacteriaceae</taxon>
        <taxon>Algoriphagus</taxon>
    </lineage>
</organism>
<reference evidence="1 2" key="1">
    <citation type="submission" date="2021-03" db="EMBL/GenBank/DDBJ databases">
        <title>novel species isolated from a fishpond in China.</title>
        <authorList>
            <person name="Lu H."/>
            <person name="Cai Z."/>
        </authorList>
    </citation>
    <scope>NUCLEOTIDE SEQUENCE [LARGE SCALE GENOMIC DNA]</scope>
    <source>
        <strain evidence="1 2">JCM 31546</strain>
    </source>
</reference>
<gene>
    <name evidence="1" type="ORF">J0A67_22975</name>
</gene>
<dbReference type="RefSeq" id="WP_206571716.1">
    <property type="nucleotide sequence ID" value="NZ_JAFKCW010000099.1"/>
</dbReference>
<dbReference type="EMBL" id="JAFKCW010000099">
    <property type="protein sequence ID" value="MBN7803735.1"/>
    <property type="molecule type" value="Genomic_DNA"/>
</dbReference>
<dbReference type="InterPro" id="IPR035986">
    <property type="entry name" value="PKD_dom_sf"/>
</dbReference>
<evidence type="ECO:0000313" key="1">
    <source>
        <dbReference type="EMBL" id="MBN7803735.1"/>
    </source>
</evidence>
<accession>A0ABS3BXD3</accession>
<dbReference type="Pfam" id="PF17957">
    <property type="entry name" value="Big_7"/>
    <property type="match status" value="1"/>
</dbReference>